<protein>
    <submittedName>
        <fullName evidence="8">ABC transporter ATP-binding protein</fullName>
    </submittedName>
</protein>
<dbReference type="CDD" id="cd03301">
    <property type="entry name" value="ABC_MalK_N"/>
    <property type="match status" value="1"/>
</dbReference>
<keyword evidence="9" id="KW-1185">Reference proteome</keyword>
<accession>A0ABM8IZC3</accession>
<dbReference type="SUPFAM" id="SSF50331">
    <property type="entry name" value="MOP-like"/>
    <property type="match status" value="1"/>
</dbReference>
<keyword evidence="1" id="KW-0813">Transport</keyword>
<dbReference type="Gene3D" id="2.40.50.100">
    <property type="match status" value="1"/>
</dbReference>
<dbReference type="PROSITE" id="PS00211">
    <property type="entry name" value="ABC_TRANSPORTER_1"/>
    <property type="match status" value="1"/>
</dbReference>
<dbReference type="SUPFAM" id="SSF52540">
    <property type="entry name" value="P-loop containing nucleoside triphosphate hydrolases"/>
    <property type="match status" value="1"/>
</dbReference>
<evidence type="ECO:0000313" key="9">
    <source>
        <dbReference type="Proteomes" id="UP001341135"/>
    </source>
</evidence>
<keyword evidence="3" id="KW-0547">Nucleotide-binding</keyword>
<dbReference type="InterPro" id="IPR013611">
    <property type="entry name" value="Transp-assoc_OB_typ2"/>
</dbReference>
<evidence type="ECO:0000256" key="4">
    <source>
        <dbReference type="ARBA" id="ARBA00022840"/>
    </source>
</evidence>
<evidence type="ECO:0000256" key="1">
    <source>
        <dbReference type="ARBA" id="ARBA00022448"/>
    </source>
</evidence>
<evidence type="ECO:0000259" key="7">
    <source>
        <dbReference type="PROSITE" id="PS50893"/>
    </source>
</evidence>
<dbReference type="GeneID" id="89289858"/>
<dbReference type="InterPro" id="IPR003593">
    <property type="entry name" value="AAA+_ATPase"/>
</dbReference>
<proteinExistence type="predicted"/>
<dbReference type="Proteomes" id="UP001341135">
    <property type="component" value="Chromosome"/>
</dbReference>
<reference evidence="8 9" key="1">
    <citation type="submission" date="2023-09" db="EMBL/GenBank/DDBJ databases">
        <title>Pyrofollis japonicus gen. nov. sp. nov., a novel member of the family Pyrodictiaceae isolated from the Iheya North hydrothermal field.</title>
        <authorList>
            <person name="Miyazaki U."/>
            <person name="Sanari M."/>
            <person name="Tame A."/>
            <person name="Kitajima M."/>
            <person name="Okamoto A."/>
            <person name="Sawayama S."/>
            <person name="Miyazaki J."/>
            <person name="Takai K."/>
            <person name="Nakagawa S."/>
        </authorList>
    </citation>
    <scope>NUCLEOTIDE SEQUENCE [LARGE SCALE GENOMIC DNA]</scope>
    <source>
        <strain evidence="8 9">AV2</strain>
    </source>
</reference>
<keyword evidence="2" id="KW-1003">Cell membrane</keyword>
<dbReference type="InterPro" id="IPR017871">
    <property type="entry name" value="ABC_transporter-like_CS"/>
</dbReference>
<dbReference type="Gene3D" id="3.40.50.300">
    <property type="entry name" value="P-loop containing nucleotide triphosphate hydrolases"/>
    <property type="match status" value="1"/>
</dbReference>
<evidence type="ECO:0000313" key="8">
    <source>
        <dbReference type="EMBL" id="BES82282.1"/>
    </source>
</evidence>
<dbReference type="RefSeq" id="WP_338249456.1">
    <property type="nucleotide sequence ID" value="NZ_AP028907.1"/>
</dbReference>
<dbReference type="InterPro" id="IPR012340">
    <property type="entry name" value="NA-bd_OB-fold"/>
</dbReference>
<dbReference type="InterPro" id="IPR047641">
    <property type="entry name" value="ABC_transpr_MalK/UgpC-like"/>
</dbReference>
<organism evidence="8 9">
    <name type="scientific">Pyrodictium abyssi</name>
    <dbReference type="NCBI Taxonomy" id="54256"/>
    <lineage>
        <taxon>Archaea</taxon>
        <taxon>Thermoproteota</taxon>
        <taxon>Thermoprotei</taxon>
        <taxon>Desulfurococcales</taxon>
        <taxon>Pyrodictiaceae</taxon>
        <taxon>Pyrodictium</taxon>
    </lineage>
</organism>
<dbReference type="PROSITE" id="PS50893">
    <property type="entry name" value="ABC_TRANSPORTER_2"/>
    <property type="match status" value="1"/>
</dbReference>
<evidence type="ECO:0000256" key="2">
    <source>
        <dbReference type="ARBA" id="ARBA00022475"/>
    </source>
</evidence>
<keyword evidence="6" id="KW-0472">Membrane</keyword>
<evidence type="ECO:0000256" key="6">
    <source>
        <dbReference type="ARBA" id="ARBA00023136"/>
    </source>
</evidence>
<dbReference type="Pfam" id="PF08402">
    <property type="entry name" value="TOBE_2"/>
    <property type="match status" value="1"/>
</dbReference>
<keyword evidence="5" id="KW-1278">Translocase</keyword>
<dbReference type="EMBL" id="AP028907">
    <property type="protein sequence ID" value="BES82282.1"/>
    <property type="molecule type" value="Genomic_DNA"/>
</dbReference>
<dbReference type="SMART" id="SM00382">
    <property type="entry name" value="AAA"/>
    <property type="match status" value="1"/>
</dbReference>
<dbReference type="InterPro" id="IPR008995">
    <property type="entry name" value="Mo/tungstate-bd_C_term_dom"/>
</dbReference>
<sequence length="374" mass="41366">MVEVRLENVTKRFGRVVAVDNVTLEFPDGRFSALLGPSGSGKSTLLYLIAGIYKPTSGRIFFGDREVTNLPPKDRNVGLVFQNYALYPHMKVYDNIAFPMRLRKLPESKIDAKVQEVARLLRIEELLDRYPGQLSGGQQQRVALARALVKEPDVLLLDEPLSNLDALLRLTIRAELKKLQRRLEITAIHVTHDQAEAMSIADVIVVIDRGRVQQVGSPDDVYNRPRNLFVAGFIGSPPANMLPGRVLRDGVVMVEVAGARLSPREEYAKALAETGIEEVVVVFRPEHARLGYEPASGALSIEGEVYVVEPLGRENIVTVMVAGVPVKVLTPPSVRPRAGEKLYVSVPAEHVMLFDPETELNLLHLLEPRGLGPD</sequence>
<feature type="domain" description="ABC transporter" evidence="7">
    <location>
        <begin position="4"/>
        <end position="234"/>
    </location>
</feature>
<evidence type="ECO:0000256" key="3">
    <source>
        <dbReference type="ARBA" id="ARBA00022741"/>
    </source>
</evidence>
<keyword evidence="4 8" id="KW-0067">ATP-binding</keyword>
<dbReference type="InterPro" id="IPR003439">
    <property type="entry name" value="ABC_transporter-like_ATP-bd"/>
</dbReference>
<dbReference type="Pfam" id="PF00005">
    <property type="entry name" value="ABC_tran"/>
    <property type="match status" value="1"/>
</dbReference>
<dbReference type="GO" id="GO:0005524">
    <property type="term" value="F:ATP binding"/>
    <property type="evidence" value="ECO:0007669"/>
    <property type="project" value="UniProtKB-KW"/>
</dbReference>
<gene>
    <name evidence="8" type="ORF">PABY_18490</name>
</gene>
<dbReference type="Gene3D" id="2.40.50.140">
    <property type="entry name" value="Nucleic acid-binding proteins"/>
    <property type="match status" value="1"/>
</dbReference>
<dbReference type="PANTHER" id="PTHR43875:SF15">
    <property type="entry name" value="TREHALOSE IMPORT ATP-BINDING PROTEIN SUGC"/>
    <property type="match status" value="1"/>
</dbReference>
<dbReference type="InterPro" id="IPR015855">
    <property type="entry name" value="ABC_transpr_MalK-like"/>
</dbReference>
<dbReference type="PANTHER" id="PTHR43875">
    <property type="entry name" value="MALTODEXTRIN IMPORT ATP-BINDING PROTEIN MSMX"/>
    <property type="match status" value="1"/>
</dbReference>
<dbReference type="InterPro" id="IPR027417">
    <property type="entry name" value="P-loop_NTPase"/>
</dbReference>
<evidence type="ECO:0000256" key="5">
    <source>
        <dbReference type="ARBA" id="ARBA00022967"/>
    </source>
</evidence>
<name>A0ABM8IZC3_9CREN</name>